<keyword evidence="3" id="KW-1185">Reference proteome</keyword>
<feature type="signal peptide" evidence="1">
    <location>
        <begin position="1"/>
        <end position="16"/>
    </location>
</feature>
<proteinExistence type="predicted"/>
<reference evidence="3" key="1">
    <citation type="journal article" date="2011" name="Science">
        <title>The plant cell wall-decomposing machinery underlies the functional diversity of forest fungi.</title>
        <authorList>
            <person name="Eastwood D.C."/>
            <person name="Floudas D."/>
            <person name="Binder M."/>
            <person name="Majcherczyk A."/>
            <person name="Schneider P."/>
            <person name="Aerts A."/>
            <person name="Asiegbu F.O."/>
            <person name="Baker S.E."/>
            <person name="Barry K."/>
            <person name="Bendiksby M."/>
            <person name="Blumentritt M."/>
            <person name="Coutinho P.M."/>
            <person name="Cullen D."/>
            <person name="de Vries R.P."/>
            <person name="Gathman A."/>
            <person name="Goodell B."/>
            <person name="Henrissat B."/>
            <person name="Ihrmark K."/>
            <person name="Kauserud H."/>
            <person name="Kohler A."/>
            <person name="LaButti K."/>
            <person name="Lapidus A."/>
            <person name="Lavin J.L."/>
            <person name="Lee Y.-H."/>
            <person name="Lindquist E."/>
            <person name="Lilly W."/>
            <person name="Lucas S."/>
            <person name="Morin E."/>
            <person name="Murat C."/>
            <person name="Oguiza J.A."/>
            <person name="Park J."/>
            <person name="Pisabarro A.G."/>
            <person name="Riley R."/>
            <person name="Rosling A."/>
            <person name="Salamov A."/>
            <person name="Schmidt O."/>
            <person name="Schmutz J."/>
            <person name="Skrede I."/>
            <person name="Stenlid J."/>
            <person name="Wiebenga A."/>
            <person name="Xie X."/>
            <person name="Kuees U."/>
            <person name="Hibbett D.S."/>
            <person name="Hoffmeister D."/>
            <person name="Hoegberg N."/>
            <person name="Martin F."/>
            <person name="Grigoriev I.V."/>
            <person name="Watkinson S.C."/>
        </authorList>
    </citation>
    <scope>NUCLEOTIDE SEQUENCE [LARGE SCALE GENOMIC DNA]</scope>
    <source>
        <strain evidence="3">strain S7.3</strain>
    </source>
</reference>
<organism evidence="3">
    <name type="scientific">Serpula lacrymans var. lacrymans (strain S7.3)</name>
    <name type="common">Dry rot fungus</name>
    <dbReference type="NCBI Taxonomy" id="936435"/>
    <lineage>
        <taxon>Eukaryota</taxon>
        <taxon>Fungi</taxon>
        <taxon>Dikarya</taxon>
        <taxon>Basidiomycota</taxon>
        <taxon>Agaricomycotina</taxon>
        <taxon>Agaricomycetes</taxon>
        <taxon>Agaricomycetidae</taxon>
        <taxon>Boletales</taxon>
        <taxon>Coniophorineae</taxon>
        <taxon>Serpulaceae</taxon>
        <taxon>Serpula</taxon>
    </lineage>
</organism>
<evidence type="ECO:0000313" key="2">
    <source>
        <dbReference type="EMBL" id="EGO04740.1"/>
    </source>
</evidence>
<dbReference type="AlphaFoldDB" id="F8PFH1"/>
<dbReference type="InParanoid" id="F8PFH1"/>
<dbReference type="HOGENOM" id="CLU_1950116_0_0_1"/>
<dbReference type="EMBL" id="GL945474">
    <property type="protein sequence ID" value="EGO04740.1"/>
    <property type="molecule type" value="Genomic_DNA"/>
</dbReference>
<evidence type="ECO:0000256" key="1">
    <source>
        <dbReference type="SAM" id="SignalP"/>
    </source>
</evidence>
<dbReference type="Proteomes" id="UP000008063">
    <property type="component" value="Unassembled WGS sequence"/>
</dbReference>
<sequence length="129" mass="14923">MPAKSFCLVLVDVLLCCKEDLDLISVVYNVYTRHGLQMSQSSWWPKNSICMGGGLNTGFWSGFVEKWFHICLEHIYHNTAELRGGKTWKVGMVMNKKTPKFLDHSNKIVSLWFQIITQWSNYICLDLVC</sequence>
<name>F8PFH1_SERL3</name>
<keyword evidence="1" id="KW-0732">Signal</keyword>
<gene>
    <name evidence="2" type="ORF">SERLA73DRAFT_149135</name>
</gene>
<feature type="chain" id="PRO_5003376511" evidence="1">
    <location>
        <begin position="17"/>
        <end position="129"/>
    </location>
</feature>
<accession>F8PFH1</accession>
<protein>
    <submittedName>
        <fullName evidence="2">Uncharacterized protein</fullName>
    </submittedName>
</protein>
<evidence type="ECO:0000313" key="3">
    <source>
        <dbReference type="Proteomes" id="UP000008063"/>
    </source>
</evidence>